<dbReference type="KEGG" id="taqu:KDW03_09775"/>
<name>A0AAX3BBZ4_9SPIR</name>
<gene>
    <name evidence="1" type="ORF">KDW03_09775</name>
</gene>
<keyword evidence="2" id="KW-1185">Reference proteome</keyword>
<dbReference type="EMBL" id="CP073355">
    <property type="protein sequence ID" value="URA09760.1"/>
    <property type="molecule type" value="Genomic_DNA"/>
</dbReference>
<dbReference type="AlphaFoldDB" id="A0AAX3BBZ4"/>
<evidence type="ECO:0000313" key="1">
    <source>
        <dbReference type="EMBL" id="URA09760.1"/>
    </source>
</evidence>
<reference evidence="1" key="1">
    <citation type="submission" date="2021-04" db="EMBL/GenBank/DDBJ databases">
        <authorList>
            <person name="Postec A."/>
        </authorList>
    </citation>
    <scope>NUCLEOTIDE SEQUENCE</scope>
    <source>
        <strain evidence="1">F1F22</strain>
    </source>
</reference>
<accession>A0AAX3BBZ4</accession>
<dbReference type="RefSeq" id="WP_271434894.1">
    <property type="nucleotide sequence ID" value="NZ_CP073355.1"/>
</dbReference>
<sequence length="141" mass="16529">MRHEMIVSGLELLKRRVAEFSRTPVEQRNYELFSQELQKIVSQTRFQGETPLAYMSVKVSDERTLYTLGQQIDQEITVQQSRLRQERRQMAAFLISQENRDALVGRSAEDIVNSMKLSLSDKEVQYPVRKDYSFAKIIKIL</sequence>
<proteinExistence type="predicted"/>
<dbReference type="Proteomes" id="UP001056539">
    <property type="component" value="Chromosome"/>
</dbReference>
<evidence type="ECO:0000313" key="2">
    <source>
        <dbReference type="Proteomes" id="UP001056539"/>
    </source>
</evidence>
<reference evidence="1" key="2">
    <citation type="submission" date="2022-06" db="EMBL/GenBank/DDBJ databases">
        <title>Thermospira aquatica gen. nov., sp. nov.</title>
        <authorList>
            <person name="Ben Ali Gam Z."/>
            <person name="Labat M."/>
        </authorList>
    </citation>
    <scope>NUCLEOTIDE SEQUENCE</scope>
    <source>
        <strain evidence="1">F1F22</strain>
    </source>
</reference>
<protein>
    <submittedName>
        <fullName evidence="1">Uncharacterized protein</fullName>
    </submittedName>
</protein>
<organism evidence="1 2">
    <name type="scientific">Thermospira aquatica</name>
    <dbReference type="NCBI Taxonomy" id="2828656"/>
    <lineage>
        <taxon>Bacteria</taxon>
        <taxon>Pseudomonadati</taxon>
        <taxon>Spirochaetota</taxon>
        <taxon>Spirochaetia</taxon>
        <taxon>Brevinematales</taxon>
        <taxon>Thermospiraceae</taxon>
        <taxon>Thermospira</taxon>
    </lineage>
</organism>